<organism evidence="10 11">
    <name type="scientific">Streptomyces ehimensis</name>
    <dbReference type="NCBI Taxonomy" id="68195"/>
    <lineage>
        <taxon>Bacteria</taxon>
        <taxon>Bacillati</taxon>
        <taxon>Actinomycetota</taxon>
        <taxon>Actinomycetes</taxon>
        <taxon>Kitasatosporales</taxon>
        <taxon>Streptomycetaceae</taxon>
        <taxon>Streptomyces</taxon>
    </lineage>
</organism>
<evidence type="ECO:0000256" key="7">
    <source>
        <dbReference type="ARBA" id="ARBA00023136"/>
    </source>
</evidence>
<comment type="subcellular location">
    <subcellularLocation>
        <location evidence="1">Cell membrane</location>
    </subcellularLocation>
</comment>
<dbReference type="Proteomes" id="UP001595990">
    <property type="component" value="Unassembled WGS sequence"/>
</dbReference>
<evidence type="ECO:0000256" key="2">
    <source>
        <dbReference type="ARBA" id="ARBA00022475"/>
    </source>
</evidence>
<keyword evidence="5 8" id="KW-1133">Transmembrane helix</keyword>
<sequence>MSSTPQHQDEAGLDRALQNVTESLGKTDGKAALLFGAETALAALARSALSDGPTAARVTAGVAVGFLAVAIVFVVLAVLPRLGDDGTSFLHWSKLSPEEIREAVREDVRSNQVGVLSRLAKVKFRHLQAACVTTGAAACMLMANLLASVGRWRHWLPVCASSRGERLPPCSDHRRDQVPSSPIRCGRRCHSMV</sequence>
<protein>
    <submittedName>
        <fullName evidence="10">Pycsar system effector family protein</fullName>
    </submittedName>
</protein>
<evidence type="ECO:0000256" key="4">
    <source>
        <dbReference type="ARBA" id="ARBA00022741"/>
    </source>
</evidence>
<keyword evidence="7 8" id="KW-0472">Membrane</keyword>
<proteinExistence type="predicted"/>
<dbReference type="RefSeq" id="WP_417922320.1">
    <property type="nucleotide sequence ID" value="NZ_JBHSFS010000002.1"/>
</dbReference>
<accession>A0ABV9BC20</accession>
<feature type="domain" description="Pycsar effector protein" evidence="9">
    <location>
        <begin position="13"/>
        <end position="145"/>
    </location>
</feature>
<evidence type="ECO:0000256" key="5">
    <source>
        <dbReference type="ARBA" id="ARBA00022989"/>
    </source>
</evidence>
<keyword evidence="11" id="KW-1185">Reference proteome</keyword>
<evidence type="ECO:0000313" key="10">
    <source>
        <dbReference type="EMBL" id="MFC4512243.1"/>
    </source>
</evidence>
<evidence type="ECO:0000256" key="1">
    <source>
        <dbReference type="ARBA" id="ARBA00004236"/>
    </source>
</evidence>
<keyword evidence="4" id="KW-0547">Nucleotide-binding</keyword>
<dbReference type="EMBL" id="JBHSFS010000002">
    <property type="protein sequence ID" value="MFC4512243.1"/>
    <property type="molecule type" value="Genomic_DNA"/>
</dbReference>
<keyword evidence="2" id="KW-1003">Cell membrane</keyword>
<feature type="transmembrane region" description="Helical" evidence="8">
    <location>
        <begin position="127"/>
        <end position="147"/>
    </location>
</feature>
<keyword evidence="6" id="KW-0051">Antiviral defense</keyword>
<evidence type="ECO:0000256" key="6">
    <source>
        <dbReference type="ARBA" id="ARBA00023118"/>
    </source>
</evidence>
<evidence type="ECO:0000256" key="3">
    <source>
        <dbReference type="ARBA" id="ARBA00022692"/>
    </source>
</evidence>
<comment type="caution">
    <text evidence="10">The sequence shown here is derived from an EMBL/GenBank/DDBJ whole genome shotgun (WGS) entry which is preliminary data.</text>
</comment>
<keyword evidence="3 8" id="KW-0812">Transmembrane</keyword>
<feature type="transmembrane region" description="Helical" evidence="8">
    <location>
        <begin position="58"/>
        <end position="79"/>
    </location>
</feature>
<evidence type="ECO:0000259" key="9">
    <source>
        <dbReference type="Pfam" id="PF18967"/>
    </source>
</evidence>
<reference evidence="11" key="1">
    <citation type="journal article" date="2019" name="Int. J. Syst. Evol. Microbiol.">
        <title>The Global Catalogue of Microorganisms (GCM) 10K type strain sequencing project: providing services to taxonomists for standard genome sequencing and annotation.</title>
        <authorList>
            <consortium name="The Broad Institute Genomics Platform"/>
            <consortium name="The Broad Institute Genome Sequencing Center for Infectious Disease"/>
            <person name="Wu L."/>
            <person name="Ma J."/>
        </authorList>
    </citation>
    <scope>NUCLEOTIDE SEQUENCE [LARGE SCALE GENOMIC DNA]</scope>
    <source>
        <strain evidence="11">CECT 8064</strain>
    </source>
</reference>
<dbReference type="InterPro" id="IPR043760">
    <property type="entry name" value="PycTM_dom"/>
</dbReference>
<evidence type="ECO:0000256" key="8">
    <source>
        <dbReference type="SAM" id="Phobius"/>
    </source>
</evidence>
<gene>
    <name evidence="10" type="ORF">ACFPEN_04760</name>
</gene>
<evidence type="ECO:0000313" key="11">
    <source>
        <dbReference type="Proteomes" id="UP001595990"/>
    </source>
</evidence>
<name>A0ABV9BC20_9ACTN</name>
<dbReference type="Pfam" id="PF18967">
    <property type="entry name" value="PycTM"/>
    <property type="match status" value="1"/>
</dbReference>